<proteinExistence type="predicted"/>
<feature type="region of interest" description="Disordered" evidence="1">
    <location>
        <begin position="1"/>
        <end position="40"/>
    </location>
</feature>
<evidence type="ECO:0000313" key="2">
    <source>
        <dbReference type="EMBL" id="EOY08814.1"/>
    </source>
</evidence>
<dbReference type="HOGENOM" id="CLU_100790_1_0_1"/>
<sequence length="140" mass="15663">MSRGDDSLDTPHSGIKGSVDSNARSQWHPDPKSQGNGQSQIPVTWIPLELEKIFAIGKVSKEKTKEAIAKGDIHPRKVSVVQHFPLGYGIGAALVSKEEYIRIQQAWIKDKIEKYQEVEEDLEEDQLVRSDQGDEDPKDA</sequence>
<organism evidence="2 3">
    <name type="scientific">Theobroma cacao</name>
    <name type="common">Cacao</name>
    <name type="synonym">Cocoa</name>
    <dbReference type="NCBI Taxonomy" id="3641"/>
    <lineage>
        <taxon>Eukaryota</taxon>
        <taxon>Viridiplantae</taxon>
        <taxon>Streptophyta</taxon>
        <taxon>Embryophyta</taxon>
        <taxon>Tracheophyta</taxon>
        <taxon>Spermatophyta</taxon>
        <taxon>Magnoliopsida</taxon>
        <taxon>eudicotyledons</taxon>
        <taxon>Gunneridae</taxon>
        <taxon>Pentapetalae</taxon>
        <taxon>rosids</taxon>
        <taxon>malvids</taxon>
        <taxon>Malvales</taxon>
        <taxon>Malvaceae</taxon>
        <taxon>Byttnerioideae</taxon>
        <taxon>Theobroma</taxon>
    </lineage>
</organism>
<dbReference type="EMBL" id="CM001883">
    <property type="protein sequence ID" value="EOY08814.1"/>
    <property type="molecule type" value="Genomic_DNA"/>
</dbReference>
<evidence type="ECO:0000313" key="3">
    <source>
        <dbReference type="Proteomes" id="UP000026915"/>
    </source>
</evidence>
<keyword evidence="3" id="KW-1185">Reference proteome</keyword>
<feature type="region of interest" description="Disordered" evidence="1">
    <location>
        <begin position="120"/>
        <end position="140"/>
    </location>
</feature>
<dbReference type="Gramene" id="EOY08814">
    <property type="protein sequence ID" value="EOY08814"/>
    <property type="gene ID" value="TCM_024025"/>
</dbReference>
<protein>
    <submittedName>
        <fullName evidence="2">Uncharacterized protein</fullName>
    </submittedName>
</protein>
<dbReference type="Proteomes" id="UP000026915">
    <property type="component" value="Chromosome 5"/>
</dbReference>
<gene>
    <name evidence="2" type="ORF">TCM_024025</name>
</gene>
<accession>A0A061F2R8</accession>
<dbReference type="AlphaFoldDB" id="A0A061F2R8"/>
<evidence type="ECO:0000256" key="1">
    <source>
        <dbReference type="SAM" id="MobiDB-lite"/>
    </source>
</evidence>
<dbReference type="InParanoid" id="A0A061F2R8"/>
<name>A0A061F2R8_THECC</name>
<reference evidence="2 3" key="1">
    <citation type="journal article" date="2013" name="Genome Biol.">
        <title>The genome sequence of the most widely cultivated cacao type and its use to identify candidate genes regulating pod color.</title>
        <authorList>
            <person name="Motamayor J.C."/>
            <person name="Mockaitis K."/>
            <person name="Schmutz J."/>
            <person name="Haiminen N."/>
            <person name="Iii D.L."/>
            <person name="Cornejo O."/>
            <person name="Findley S.D."/>
            <person name="Zheng P."/>
            <person name="Utro F."/>
            <person name="Royaert S."/>
            <person name="Saski C."/>
            <person name="Jenkins J."/>
            <person name="Podicheti R."/>
            <person name="Zhao M."/>
            <person name="Scheffler B.E."/>
            <person name="Stack J.C."/>
            <person name="Feltus F.A."/>
            <person name="Mustiga G.M."/>
            <person name="Amores F."/>
            <person name="Phillips W."/>
            <person name="Marelli J.P."/>
            <person name="May G.D."/>
            <person name="Shapiro H."/>
            <person name="Ma J."/>
            <person name="Bustamante C.D."/>
            <person name="Schnell R.J."/>
            <person name="Main D."/>
            <person name="Gilbert D."/>
            <person name="Parida L."/>
            <person name="Kuhn D.N."/>
        </authorList>
    </citation>
    <scope>NUCLEOTIDE SEQUENCE [LARGE SCALE GENOMIC DNA]</scope>
    <source>
        <strain evidence="3">cv. Matina 1-6</strain>
    </source>
</reference>